<dbReference type="EMBL" id="LAZR01010253">
    <property type="protein sequence ID" value="KKM67987.1"/>
    <property type="molecule type" value="Genomic_DNA"/>
</dbReference>
<sequence length="143" mass="16257">MGYVRRTLIHLCGGRTSEAATSYQKEIAHLQERVADLELYKKASFEALRYLGNPAWKAQQEYRQGLYDAGLPLTGKYPSGANSYPTHLENVDDYLGQLVDFYELHHGNDAHSSGYREALSYRGSDYLVDPDTSAKHQLNRKKE</sequence>
<reference evidence="1" key="1">
    <citation type="journal article" date="2015" name="Nature">
        <title>Complex archaea that bridge the gap between prokaryotes and eukaryotes.</title>
        <authorList>
            <person name="Spang A."/>
            <person name="Saw J.H."/>
            <person name="Jorgensen S.L."/>
            <person name="Zaremba-Niedzwiedzka K."/>
            <person name="Martijn J."/>
            <person name="Lind A.E."/>
            <person name="van Eijk R."/>
            <person name="Schleper C."/>
            <person name="Guy L."/>
            <person name="Ettema T.J."/>
        </authorList>
    </citation>
    <scope>NUCLEOTIDE SEQUENCE</scope>
</reference>
<accession>A0A0F9MFS3</accession>
<protein>
    <submittedName>
        <fullName evidence="1">Uncharacterized protein</fullName>
    </submittedName>
</protein>
<organism evidence="1">
    <name type="scientific">marine sediment metagenome</name>
    <dbReference type="NCBI Taxonomy" id="412755"/>
    <lineage>
        <taxon>unclassified sequences</taxon>
        <taxon>metagenomes</taxon>
        <taxon>ecological metagenomes</taxon>
    </lineage>
</organism>
<evidence type="ECO:0000313" key="1">
    <source>
        <dbReference type="EMBL" id="KKM67987.1"/>
    </source>
</evidence>
<gene>
    <name evidence="1" type="ORF">LCGC14_1465650</name>
</gene>
<name>A0A0F9MFS3_9ZZZZ</name>
<comment type="caution">
    <text evidence="1">The sequence shown here is derived from an EMBL/GenBank/DDBJ whole genome shotgun (WGS) entry which is preliminary data.</text>
</comment>
<proteinExistence type="predicted"/>
<dbReference type="AlphaFoldDB" id="A0A0F9MFS3"/>